<dbReference type="RefSeq" id="WP_344179863.1">
    <property type="nucleotide sequence ID" value="NZ_BAAANC010000003.1"/>
</dbReference>
<evidence type="ECO:0000313" key="2">
    <source>
        <dbReference type="Proteomes" id="UP001500363"/>
    </source>
</evidence>
<keyword evidence="2" id="KW-1185">Reference proteome</keyword>
<dbReference type="Proteomes" id="UP001500363">
    <property type="component" value="Unassembled WGS sequence"/>
</dbReference>
<reference evidence="1 2" key="1">
    <citation type="journal article" date="2019" name="Int. J. Syst. Evol. Microbiol.">
        <title>The Global Catalogue of Microorganisms (GCM) 10K type strain sequencing project: providing services to taxonomists for standard genome sequencing and annotation.</title>
        <authorList>
            <consortium name="The Broad Institute Genomics Platform"/>
            <consortium name="The Broad Institute Genome Sequencing Center for Infectious Disease"/>
            <person name="Wu L."/>
            <person name="Ma J."/>
        </authorList>
    </citation>
    <scope>NUCLEOTIDE SEQUENCE [LARGE SCALE GENOMIC DNA]</scope>
    <source>
        <strain evidence="1 2">JCM 14303</strain>
    </source>
</reference>
<name>A0ABN2BVB4_9ACTN</name>
<comment type="caution">
    <text evidence="1">The sequence shown here is derived from an EMBL/GenBank/DDBJ whole genome shotgun (WGS) entry which is preliminary data.</text>
</comment>
<gene>
    <name evidence="1" type="ORF">GCM10009741_58550</name>
</gene>
<accession>A0ABN2BVB4</accession>
<protein>
    <submittedName>
        <fullName evidence="1">Uncharacterized protein</fullName>
    </submittedName>
</protein>
<evidence type="ECO:0000313" key="1">
    <source>
        <dbReference type="EMBL" id="GAA1547235.1"/>
    </source>
</evidence>
<proteinExistence type="predicted"/>
<sequence>MTRLFLIKNRTGEPRLVAAVIDDDVWTYVANTGKFHRNSSAQEDYFYLQQLAYDPIEIPEAKRLIATGLGAFDATTDPDTVQEWLDDPSPMDPEIVFASMAADLG</sequence>
<organism evidence="1 2">
    <name type="scientific">Kribbella lupini</name>
    <dbReference type="NCBI Taxonomy" id="291602"/>
    <lineage>
        <taxon>Bacteria</taxon>
        <taxon>Bacillati</taxon>
        <taxon>Actinomycetota</taxon>
        <taxon>Actinomycetes</taxon>
        <taxon>Propionibacteriales</taxon>
        <taxon>Kribbellaceae</taxon>
        <taxon>Kribbella</taxon>
    </lineage>
</organism>
<dbReference type="EMBL" id="BAAANC010000003">
    <property type="protein sequence ID" value="GAA1547235.1"/>
    <property type="molecule type" value="Genomic_DNA"/>
</dbReference>